<feature type="region of interest" description="Disordered" evidence="1">
    <location>
        <begin position="334"/>
        <end position="353"/>
    </location>
</feature>
<dbReference type="PANTHER" id="PTHR47578">
    <property type="entry name" value="THIOREDOXIN-LIKE PROTEIN CDSP32, CHLOROPLASTIC"/>
    <property type="match status" value="1"/>
</dbReference>
<protein>
    <recommendedName>
        <fullName evidence="2">Thioredoxin domain-containing protein</fullName>
    </recommendedName>
</protein>
<dbReference type="Gene3D" id="3.40.30.10">
    <property type="entry name" value="Glutaredoxin"/>
    <property type="match status" value="2"/>
</dbReference>
<name>A0AAV1HZW5_9CHLO</name>
<gene>
    <name evidence="3" type="ORF">CVIRNUC_002607</name>
</gene>
<dbReference type="InterPro" id="IPR013766">
    <property type="entry name" value="Thioredoxin_domain"/>
</dbReference>
<dbReference type="GO" id="GO:0016671">
    <property type="term" value="F:oxidoreductase activity, acting on a sulfur group of donors, disulfide as acceptor"/>
    <property type="evidence" value="ECO:0007669"/>
    <property type="project" value="InterPro"/>
</dbReference>
<accession>A0AAV1HZW5</accession>
<dbReference type="InterPro" id="IPR036249">
    <property type="entry name" value="Thioredoxin-like_sf"/>
</dbReference>
<dbReference type="EMBL" id="CAUYUE010000003">
    <property type="protein sequence ID" value="CAK0758270.1"/>
    <property type="molecule type" value="Genomic_DNA"/>
</dbReference>
<evidence type="ECO:0000256" key="1">
    <source>
        <dbReference type="SAM" id="MobiDB-lite"/>
    </source>
</evidence>
<dbReference type="InterPro" id="IPR044192">
    <property type="entry name" value="CDSP32"/>
</dbReference>
<comment type="caution">
    <text evidence="3">The sequence shown here is derived from an EMBL/GenBank/DDBJ whole genome shotgun (WGS) entry which is preliminary data.</text>
</comment>
<dbReference type="PANTHER" id="PTHR47578:SF1">
    <property type="entry name" value="THIOREDOXIN-LIKE PROTEIN CDSP32, CHLOROPLASTIC"/>
    <property type="match status" value="1"/>
</dbReference>
<proteinExistence type="predicted"/>
<evidence type="ECO:0000259" key="2">
    <source>
        <dbReference type="Pfam" id="PF00085"/>
    </source>
</evidence>
<keyword evidence="4" id="KW-1185">Reference proteome</keyword>
<sequence>MAALPSLAGSLTPHRSCPSNCPAGVYHSFLPAQPHYFGAGVLPPRLRRRALSLAAKENESSEDAYERRLKESQKVEERVEVIFSEEEFRKALDEAEQKLVVLEVESSNTCDTGVAEEAEVHWEEDKQAKLARCSNLKHTFQRTARDCPDVKFLLLEADTDEGQAACDKLGVDVLPTVQFWRSKKKLWEHRGILHLEQDLGEGVLFYGDSAANGVKASSFVEEISSKAQLENFVQSQPENVLTVVNVSSNNATPCVRVFPAVMALAKNFTGYAAFARLLYETSQETQSLANELRVLEVPTFIFYRNGKEVGRHVGSSRGDLIGKILEQQAALGIKPPSPSVPAGAARRRTSANA</sequence>
<feature type="domain" description="Thioredoxin" evidence="2">
    <location>
        <begin position="226"/>
        <end position="322"/>
    </location>
</feature>
<evidence type="ECO:0000313" key="3">
    <source>
        <dbReference type="EMBL" id="CAK0758270.1"/>
    </source>
</evidence>
<organism evidence="3 4">
    <name type="scientific">Coccomyxa viridis</name>
    <dbReference type="NCBI Taxonomy" id="1274662"/>
    <lineage>
        <taxon>Eukaryota</taxon>
        <taxon>Viridiplantae</taxon>
        <taxon>Chlorophyta</taxon>
        <taxon>core chlorophytes</taxon>
        <taxon>Trebouxiophyceae</taxon>
        <taxon>Trebouxiophyceae incertae sedis</taxon>
        <taxon>Coccomyxaceae</taxon>
        <taxon>Coccomyxa</taxon>
    </lineage>
</organism>
<evidence type="ECO:0000313" key="4">
    <source>
        <dbReference type="Proteomes" id="UP001314263"/>
    </source>
</evidence>
<reference evidence="3 4" key="1">
    <citation type="submission" date="2023-10" db="EMBL/GenBank/DDBJ databases">
        <authorList>
            <person name="Maclean D."/>
            <person name="Macfadyen A."/>
        </authorList>
    </citation>
    <scope>NUCLEOTIDE SEQUENCE [LARGE SCALE GENOMIC DNA]</scope>
</reference>
<dbReference type="AlphaFoldDB" id="A0AAV1HZW5"/>
<dbReference type="Proteomes" id="UP001314263">
    <property type="component" value="Unassembled WGS sequence"/>
</dbReference>
<dbReference type="Pfam" id="PF00085">
    <property type="entry name" value="Thioredoxin"/>
    <property type="match status" value="1"/>
</dbReference>
<dbReference type="SUPFAM" id="SSF52833">
    <property type="entry name" value="Thioredoxin-like"/>
    <property type="match status" value="2"/>
</dbReference>